<evidence type="ECO:0000313" key="3">
    <source>
        <dbReference type="Proteomes" id="UP000281553"/>
    </source>
</evidence>
<name>A0A3P7LLS5_DIBLA</name>
<keyword evidence="3" id="KW-1185">Reference proteome</keyword>
<protein>
    <submittedName>
        <fullName evidence="2">Uncharacterized protein</fullName>
    </submittedName>
</protein>
<evidence type="ECO:0000256" key="1">
    <source>
        <dbReference type="SAM" id="MobiDB-lite"/>
    </source>
</evidence>
<dbReference type="EMBL" id="UYRU01058786">
    <property type="protein sequence ID" value="VDN14280.1"/>
    <property type="molecule type" value="Genomic_DNA"/>
</dbReference>
<evidence type="ECO:0000313" key="2">
    <source>
        <dbReference type="EMBL" id="VDN14280.1"/>
    </source>
</evidence>
<accession>A0A3P7LLS5</accession>
<gene>
    <name evidence="2" type="ORF">DILT_LOCUS10111</name>
</gene>
<feature type="region of interest" description="Disordered" evidence="1">
    <location>
        <begin position="84"/>
        <end position="112"/>
    </location>
</feature>
<dbReference type="AlphaFoldDB" id="A0A3P7LLS5"/>
<proteinExistence type="predicted"/>
<reference evidence="2 3" key="1">
    <citation type="submission" date="2018-11" db="EMBL/GenBank/DDBJ databases">
        <authorList>
            <consortium name="Pathogen Informatics"/>
        </authorList>
    </citation>
    <scope>NUCLEOTIDE SEQUENCE [LARGE SCALE GENOMIC DNA]</scope>
</reference>
<organism evidence="2 3">
    <name type="scientific">Dibothriocephalus latus</name>
    <name type="common">Fish tapeworm</name>
    <name type="synonym">Diphyllobothrium latum</name>
    <dbReference type="NCBI Taxonomy" id="60516"/>
    <lineage>
        <taxon>Eukaryota</taxon>
        <taxon>Metazoa</taxon>
        <taxon>Spiralia</taxon>
        <taxon>Lophotrochozoa</taxon>
        <taxon>Platyhelminthes</taxon>
        <taxon>Cestoda</taxon>
        <taxon>Eucestoda</taxon>
        <taxon>Diphyllobothriidea</taxon>
        <taxon>Diphyllobothriidae</taxon>
        <taxon>Dibothriocephalus</taxon>
    </lineage>
</organism>
<sequence length="112" mass="12314">MEDLRHGRSTACKAESAANVAPVNTIVKLTEELFRRLKQGIEEVSCFYFGTDNVFARSPTRALYPNSTDLNRLGWPHLLPRPQIPANLQKPRSSVASFGKPELADMATGVSG</sequence>
<dbReference type="Proteomes" id="UP000281553">
    <property type="component" value="Unassembled WGS sequence"/>
</dbReference>